<dbReference type="RefSeq" id="XP_024571747.1">
    <property type="nucleotide sequence ID" value="XM_024723515.1"/>
</dbReference>
<dbReference type="OrthoDB" id="165492at2759"/>
<proteinExistence type="predicted"/>
<dbReference type="EMBL" id="CCYD01000041">
    <property type="protein sequence ID" value="CEG35378.1"/>
    <property type="molecule type" value="Genomic_DNA"/>
</dbReference>
<feature type="compositionally biased region" description="Basic and acidic residues" evidence="2">
    <location>
        <begin position="343"/>
        <end position="358"/>
    </location>
</feature>
<dbReference type="AlphaFoldDB" id="A0A0P1A5I8"/>
<feature type="region of interest" description="Disordered" evidence="2">
    <location>
        <begin position="1"/>
        <end position="21"/>
    </location>
</feature>
<reference evidence="4" key="1">
    <citation type="submission" date="2014-09" db="EMBL/GenBank/DDBJ databases">
        <authorList>
            <person name="Sharma Rahul"/>
            <person name="Thines Marco"/>
        </authorList>
    </citation>
    <scope>NUCLEOTIDE SEQUENCE [LARGE SCALE GENOMIC DNA]</scope>
</reference>
<organism evidence="3 4">
    <name type="scientific">Plasmopara halstedii</name>
    <name type="common">Downy mildew of sunflower</name>
    <dbReference type="NCBI Taxonomy" id="4781"/>
    <lineage>
        <taxon>Eukaryota</taxon>
        <taxon>Sar</taxon>
        <taxon>Stramenopiles</taxon>
        <taxon>Oomycota</taxon>
        <taxon>Peronosporomycetes</taxon>
        <taxon>Peronosporales</taxon>
        <taxon>Peronosporaceae</taxon>
        <taxon>Plasmopara</taxon>
    </lineage>
</organism>
<dbReference type="OMA" id="HAFSEFA"/>
<protein>
    <submittedName>
        <fullName evidence="3">Uncharacterized protein</fullName>
    </submittedName>
</protein>
<evidence type="ECO:0000313" key="3">
    <source>
        <dbReference type="EMBL" id="CEG35378.1"/>
    </source>
</evidence>
<name>A0A0P1A5I8_PLAHL</name>
<dbReference type="Proteomes" id="UP000054928">
    <property type="component" value="Unassembled WGS sequence"/>
</dbReference>
<evidence type="ECO:0000313" key="4">
    <source>
        <dbReference type="Proteomes" id="UP000054928"/>
    </source>
</evidence>
<evidence type="ECO:0000256" key="2">
    <source>
        <dbReference type="SAM" id="MobiDB-lite"/>
    </source>
</evidence>
<keyword evidence="1" id="KW-0175">Coiled coil</keyword>
<sequence>MMTLPTDDVPPPPTSRGDSTAIVPVSSNKRVSTLANPSQSDLELHLLQTFAAYASQQLVHSYLTVKHVSRVTRFLANMTENLASRAGLVAIVRILFSQYMKIGHPYVQRVDDAMGKRVIDAVVRVLMLARQQPASHVQQTGILALEAGAGNTDNPDVSDEIVNATKLSYAERFQALLLGEVPRMEQVLIDARRQAEVDARAKVQEQTRLALPPVVMELKDFMPVGEVTRLKEENQEHLLEPSAEALHLHKQMEKLIREKQQLEQKLTDVHNYQKSERGQRFQDMEKELARKKLENTQMATDLRKNELLLNALTRKLKKKSRSQRGDNQSSMSMSAPPSPFPEKTSKNMHELKHNSSHA</sequence>
<accession>A0A0P1A5I8</accession>
<dbReference type="GeneID" id="36404556"/>
<keyword evidence="4" id="KW-1185">Reference proteome</keyword>
<feature type="coiled-coil region" evidence="1">
    <location>
        <begin position="245"/>
        <end position="272"/>
    </location>
</feature>
<evidence type="ECO:0000256" key="1">
    <source>
        <dbReference type="SAM" id="Coils"/>
    </source>
</evidence>
<feature type="region of interest" description="Disordered" evidence="2">
    <location>
        <begin position="314"/>
        <end position="358"/>
    </location>
</feature>